<proteinExistence type="predicted"/>
<dbReference type="EMBL" id="KN831963">
    <property type="protein sequence ID" value="KIO06360.1"/>
    <property type="molecule type" value="Genomic_DNA"/>
</dbReference>
<dbReference type="InParanoid" id="A0A0C3NZV1"/>
<gene>
    <name evidence="2" type="ORF">M404DRAFT_999002</name>
</gene>
<accession>A0A0C3NZV1</accession>
<dbReference type="AlphaFoldDB" id="A0A0C3NZV1"/>
<protein>
    <submittedName>
        <fullName evidence="2">Uncharacterized protein</fullName>
    </submittedName>
</protein>
<reference evidence="3" key="2">
    <citation type="submission" date="2015-01" db="EMBL/GenBank/DDBJ databases">
        <title>Evolutionary Origins and Diversification of the Mycorrhizal Mutualists.</title>
        <authorList>
            <consortium name="DOE Joint Genome Institute"/>
            <consortium name="Mycorrhizal Genomics Consortium"/>
            <person name="Kohler A."/>
            <person name="Kuo A."/>
            <person name="Nagy L.G."/>
            <person name="Floudas D."/>
            <person name="Copeland A."/>
            <person name="Barry K.W."/>
            <person name="Cichocki N."/>
            <person name="Veneault-Fourrey C."/>
            <person name="LaButti K."/>
            <person name="Lindquist E.A."/>
            <person name="Lipzen A."/>
            <person name="Lundell T."/>
            <person name="Morin E."/>
            <person name="Murat C."/>
            <person name="Riley R."/>
            <person name="Ohm R."/>
            <person name="Sun H."/>
            <person name="Tunlid A."/>
            <person name="Henrissat B."/>
            <person name="Grigoriev I.V."/>
            <person name="Hibbett D.S."/>
            <person name="Martin F."/>
        </authorList>
    </citation>
    <scope>NUCLEOTIDE SEQUENCE [LARGE SCALE GENOMIC DNA]</scope>
    <source>
        <strain evidence="3">Marx 270</strain>
    </source>
</reference>
<keyword evidence="3" id="KW-1185">Reference proteome</keyword>
<dbReference type="Proteomes" id="UP000054217">
    <property type="component" value="Unassembled WGS sequence"/>
</dbReference>
<organism evidence="2 3">
    <name type="scientific">Pisolithus tinctorius Marx 270</name>
    <dbReference type="NCBI Taxonomy" id="870435"/>
    <lineage>
        <taxon>Eukaryota</taxon>
        <taxon>Fungi</taxon>
        <taxon>Dikarya</taxon>
        <taxon>Basidiomycota</taxon>
        <taxon>Agaricomycotina</taxon>
        <taxon>Agaricomycetes</taxon>
        <taxon>Agaricomycetidae</taxon>
        <taxon>Boletales</taxon>
        <taxon>Sclerodermatineae</taxon>
        <taxon>Pisolithaceae</taxon>
        <taxon>Pisolithus</taxon>
    </lineage>
</organism>
<name>A0A0C3NZV1_PISTI</name>
<dbReference type="HOGENOM" id="CLU_3107360_0_0_1"/>
<sequence>MQVAVHEPTSATRIASQTLCTISLEDVWQAPRHNSPAWRSGSGFREYNSVE</sequence>
<feature type="region of interest" description="Disordered" evidence="1">
    <location>
        <begin position="32"/>
        <end position="51"/>
    </location>
</feature>
<evidence type="ECO:0000256" key="1">
    <source>
        <dbReference type="SAM" id="MobiDB-lite"/>
    </source>
</evidence>
<evidence type="ECO:0000313" key="3">
    <source>
        <dbReference type="Proteomes" id="UP000054217"/>
    </source>
</evidence>
<evidence type="ECO:0000313" key="2">
    <source>
        <dbReference type="EMBL" id="KIO06360.1"/>
    </source>
</evidence>
<reference evidence="2 3" key="1">
    <citation type="submission" date="2014-04" db="EMBL/GenBank/DDBJ databases">
        <authorList>
            <consortium name="DOE Joint Genome Institute"/>
            <person name="Kuo A."/>
            <person name="Kohler A."/>
            <person name="Costa M.D."/>
            <person name="Nagy L.G."/>
            <person name="Floudas D."/>
            <person name="Copeland A."/>
            <person name="Barry K.W."/>
            <person name="Cichocki N."/>
            <person name="Veneault-Fourrey C."/>
            <person name="LaButti K."/>
            <person name="Lindquist E.A."/>
            <person name="Lipzen A."/>
            <person name="Lundell T."/>
            <person name="Morin E."/>
            <person name="Murat C."/>
            <person name="Sun H."/>
            <person name="Tunlid A."/>
            <person name="Henrissat B."/>
            <person name="Grigoriev I.V."/>
            <person name="Hibbett D.S."/>
            <person name="Martin F."/>
            <person name="Nordberg H.P."/>
            <person name="Cantor M.N."/>
            <person name="Hua S.X."/>
        </authorList>
    </citation>
    <scope>NUCLEOTIDE SEQUENCE [LARGE SCALE GENOMIC DNA]</scope>
    <source>
        <strain evidence="2 3">Marx 270</strain>
    </source>
</reference>